<sequence>MVTIFTTDDDVSSNVVHDWLLHWGVLVNRVNNFPENFSEEFSLSISHNGVNSNFKNINRVWFRRWSSTGFGSNIQNALENERSALKRIFSKQLPLKFLINKPADLPISKTYTLEVAAQIGVDIPATLITNSKAKLKEFIDSKKSVIVKPLYEPLFLNKRKSSYASYTRILTREEVVKYSDFFMPSLFQECIEKQVEIRAFYFNLEFYSMAIFSQTDSKTAIDFRHYNTEKPNRNVPYKLPLSVEVSLRELMLELDLDSGSIDIIKSVDGRYVFLEVNPVGQFGMVSHPCNYYLEKRIAEYLIEKSTSNA</sequence>
<accession>A0A1G6RZQ8</accession>
<proteinExistence type="predicted"/>
<protein>
    <submittedName>
        <fullName evidence="1">ATP-GRASP peptide maturase, grasp-with-spasm system</fullName>
    </submittedName>
</protein>
<dbReference type="SUPFAM" id="SSF56059">
    <property type="entry name" value="Glutathione synthetase ATP-binding domain-like"/>
    <property type="match status" value="1"/>
</dbReference>
<dbReference type="Gene3D" id="3.30.470.20">
    <property type="entry name" value="ATP-grasp fold, B domain"/>
    <property type="match status" value="1"/>
</dbReference>
<dbReference type="STRING" id="1640674.SAMN05216323_108412"/>
<dbReference type="Proteomes" id="UP000199452">
    <property type="component" value="Unassembled WGS sequence"/>
</dbReference>
<dbReference type="AlphaFoldDB" id="A0A1G6RZQ8"/>
<evidence type="ECO:0000313" key="2">
    <source>
        <dbReference type="Proteomes" id="UP000199452"/>
    </source>
</evidence>
<dbReference type="RefSeq" id="WP_092440646.1">
    <property type="nucleotide sequence ID" value="NZ_FMYP01000084.1"/>
</dbReference>
<dbReference type="NCBIfam" id="TIGR04192">
    <property type="entry name" value="GRASP_w_spasm"/>
    <property type="match status" value="1"/>
</dbReference>
<dbReference type="GO" id="GO:0018169">
    <property type="term" value="F:ribosomal S6-glutamic acid ligase activity"/>
    <property type="evidence" value="ECO:0007669"/>
    <property type="project" value="TreeGrafter"/>
</dbReference>
<keyword evidence="2" id="KW-1185">Reference proteome</keyword>
<gene>
    <name evidence="1" type="ORF">SAMN05216323_108412</name>
</gene>
<dbReference type="PANTHER" id="PTHR21621">
    <property type="entry name" value="RIBOSOMAL PROTEIN S6 MODIFICATION PROTEIN"/>
    <property type="match status" value="1"/>
</dbReference>
<dbReference type="GO" id="GO:0009432">
    <property type="term" value="P:SOS response"/>
    <property type="evidence" value="ECO:0007669"/>
    <property type="project" value="TreeGrafter"/>
</dbReference>
<dbReference type="GO" id="GO:0005737">
    <property type="term" value="C:cytoplasm"/>
    <property type="evidence" value="ECO:0007669"/>
    <property type="project" value="TreeGrafter"/>
</dbReference>
<organism evidence="1 2">
    <name type="scientific">Williamwhitmania taraxaci</name>
    <dbReference type="NCBI Taxonomy" id="1640674"/>
    <lineage>
        <taxon>Bacteria</taxon>
        <taxon>Pseudomonadati</taxon>
        <taxon>Bacteroidota</taxon>
        <taxon>Bacteroidia</taxon>
        <taxon>Bacteroidales</taxon>
        <taxon>Williamwhitmaniaceae</taxon>
        <taxon>Williamwhitmania</taxon>
    </lineage>
</organism>
<evidence type="ECO:0000313" key="1">
    <source>
        <dbReference type="EMBL" id="SDD10058.1"/>
    </source>
</evidence>
<reference evidence="1 2" key="1">
    <citation type="submission" date="2016-09" db="EMBL/GenBank/DDBJ databases">
        <authorList>
            <person name="Capua I."/>
            <person name="De Benedictis P."/>
            <person name="Joannis T."/>
            <person name="Lombin L.H."/>
            <person name="Cattoli G."/>
        </authorList>
    </citation>
    <scope>NUCLEOTIDE SEQUENCE [LARGE SCALE GENOMIC DNA]</scope>
    <source>
        <strain evidence="1 2">A7P-90m</strain>
    </source>
</reference>
<dbReference type="EMBL" id="FMYP01000084">
    <property type="protein sequence ID" value="SDD10058.1"/>
    <property type="molecule type" value="Genomic_DNA"/>
</dbReference>
<name>A0A1G6RZQ8_9BACT</name>
<dbReference type="InterPro" id="IPR026455">
    <property type="entry name" value="GRASP_w_spasm"/>
</dbReference>
<dbReference type="OrthoDB" id="583309at2"/>
<dbReference type="PANTHER" id="PTHR21621:SF0">
    <property type="entry name" value="BETA-CITRYLGLUTAMATE SYNTHASE B-RELATED"/>
    <property type="match status" value="1"/>
</dbReference>